<dbReference type="PANTHER" id="PTHR30221:SF1">
    <property type="entry name" value="SMALL-CONDUCTANCE MECHANOSENSITIVE CHANNEL"/>
    <property type="match status" value="1"/>
</dbReference>
<evidence type="ECO:0000259" key="8">
    <source>
        <dbReference type="Pfam" id="PF00924"/>
    </source>
</evidence>
<dbReference type="PROSITE" id="PS01246">
    <property type="entry name" value="UPF0003"/>
    <property type="match status" value="1"/>
</dbReference>
<gene>
    <name evidence="11" type="ORF">HNR65_002049</name>
</gene>
<feature type="transmembrane region" description="Helical" evidence="7">
    <location>
        <begin position="93"/>
        <end position="123"/>
    </location>
</feature>
<sequence length="279" mass="30714">MEQFSINGLEQLIARLMDLGVVFGMKVLAALAVFVLGRWVAIFLRNFLEKSMRRTKVDETLITFTTNLTYIALFAFVVIAALAQLGIQTTSFIALLGAAGLAIGLALQGSLANFAAGVLMILFRPFKVDDYIEGGGTAGTVREIQIFNTILLTPDNKTVIVPNATMTGDKIVNYATQGTRRVDMVFGIAYDSDIDKAKGILWDLLKNDSRILPAPEPVIAVLELADSSVNIACRPWVNAGDYWTFYFDMTESVKKQFDANGISIPFPQRDVHMYQQKVA</sequence>
<name>A0A7W0HKZ5_9BACT</name>
<evidence type="ECO:0000259" key="10">
    <source>
        <dbReference type="Pfam" id="PF21088"/>
    </source>
</evidence>
<evidence type="ECO:0000256" key="5">
    <source>
        <dbReference type="ARBA" id="ARBA00022989"/>
    </source>
</evidence>
<keyword evidence="6 7" id="KW-0472">Membrane</keyword>
<dbReference type="Proteomes" id="UP000525298">
    <property type="component" value="Unassembled WGS sequence"/>
</dbReference>
<dbReference type="Gene3D" id="1.10.287.1260">
    <property type="match status" value="1"/>
</dbReference>
<dbReference type="InterPro" id="IPR006686">
    <property type="entry name" value="MscS_channel_CS"/>
</dbReference>
<keyword evidence="4 7" id="KW-0812">Transmembrane</keyword>
<dbReference type="Gene3D" id="3.30.70.100">
    <property type="match status" value="1"/>
</dbReference>
<evidence type="ECO:0000313" key="12">
    <source>
        <dbReference type="Proteomes" id="UP000525298"/>
    </source>
</evidence>
<dbReference type="InterPro" id="IPR010920">
    <property type="entry name" value="LSM_dom_sf"/>
</dbReference>
<dbReference type="GO" id="GO:0005886">
    <property type="term" value="C:plasma membrane"/>
    <property type="evidence" value="ECO:0007669"/>
    <property type="project" value="UniProtKB-SubCell"/>
</dbReference>
<keyword evidence="12" id="KW-1185">Reference proteome</keyword>
<comment type="similarity">
    <text evidence="2">Belongs to the MscS (TC 1.A.23) family.</text>
</comment>
<dbReference type="SUPFAM" id="SSF82861">
    <property type="entry name" value="Mechanosensitive channel protein MscS (YggB), transmembrane region"/>
    <property type="match status" value="1"/>
</dbReference>
<proteinExistence type="inferred from homology"/>
<protein>
    <submittedName>
        <fullName evidence="11">Small conductance mechanosensitive channel</fullName>
    </submittedName>
</protein>
<reference evidence="11 12" key="1">
    <citation type="submission" date="2020-07" db="EMBL/GenBank/DDBJ databases">
        <title>Genomic Encyclopedia of Type Strains, Phase IV (KMG-IV): sequencing the most valuable type-strain genomes for metagenomic binning, comparative biology and taxonomic classification.</title>
        <authorList>
            <person name="Goeker M."/>
        </authorList>
    </citation>
    <scope>NUCLEOTIDE SEQUENCE [LARGE SCALE GENOMIC DNA]</scope>
    <source>
        <strain evidence="11 12">DSM 17721</strain>
    </source>
</reference>
<keyword evidence="5 7" id="KW-1133">Transmembrane helix</keyword>
<dbReference type="InterPro" id="IPR006685">
    <property type="entry name" value="MscS_channel_2nd"/>
</dbReference>
<dbReference type="Pfam" id="PF21088">
    <property type="entry name" value="MS_channel_1st"/>
    <property type="match status" value="1"/>
</dbReference>
<evidence type="ECO:0000259" key="9">
    <source>
        <dbReference type="Pfam" id="PF21082"/>
    </source>
</evidence>
<dbReference type="SUPFAM" id="SSF50182">
    <property type="entry name" value="Sm-like ribonucleoproteins"/>
    <property type="match status" value="1"/>
</dbReference>
<comment type="subcellular location">
    <subcellularLocation>
        <location evidence="1">Cell membrane</location>
        <topology evidence="1">Multi-pass membrane protein</topology>
    </subcellularLocation>
</comment>
<dbReference type="GO" id="GO:0008381">
    <property type="term" value="F:mechanosensitive monoatomic ion channel activity"/>
    <property type="evidence" value="ECO:0007669"/>
    <property type="project" value="InterPro"/>
</dbReference>
<dbReference type="PANTHER" id="PTHR30221">
    <property type="entry name" value="SMALL-CONDUCTANCE MECHANOSENSITIVE CHANNEL"/>
    <property type="match status" value="1"/>
</dbReference>
<dbReference type="RefSeq" id="WP_181551378.1">
    <property type="nucleotide sequence ID" value="NZ_JACDUS010000005.1"/>
</dbReference>
<dbReference type="Pfam" id="PF21082">
    <property type="entry name" value="MS_channel_3rd"/>
    <property type="match status" value="1"/>
</dbReference>
<dbReference type="EMBL" id="JACDUS010000005">
    <property type="protein sequence ID" value="MBA2881718.1"/>
    <property type="molecule type" value="Genomic_DNA"/>
</dbReference>
<evidence type="ECO:0000256" key="6">
    <source>
        <dbReference type="ARBA" id="ARBA00023136"/>
    </source>
</evidence>
<evidence type="ECO:0000313" key="11">
    <source>
        <dbReference type="EMBL" id="MBA2881718.1"/>
    </source>
</evidence>
<feature type="transmembrane region" description="Helical" evidence="7">
    <location>
        <begin position="27"/>
        <end position="48"/>
    </location>
</feature>
<evidence type="ECO:0000256" key="7">
    <source>
        <dbReference type="SAM" id="Phobius"/>
    </source>
</evidence>
<comment type="caution">
    <text evidence="11">The sequence shown here is derived from an EMBL/GenBank/DDBJ whole genome shotgun (WGS) entry which is preliminary data.</text>
</comment>
<dbReference type="InterPro" id="IPR011014">
    <property type="entry name" value="MscS_channel_TM-2"/>
</dbReference>
<dbReference type="InterPro" id="IPR049142">
    <property type="entry name" value="MS_channel_1st"/>
</dbReference>
<feature type="transmembrane region" description="Helical" evidence="7">
    <location>
        <begin position="68"/>
        <end position="87"/>
    </location>
</feature>
<accession>A0A7W0HKZ5</accession>
<dbReference type="Pfam" id="PF05552">
    <property type="entry name" value="MS_channel_1st_1"/>
    <property type="match status" value="1"/>
</dbReference>
<organism evidence="11 12">
    <name type="scientific">Desulfosalsimonas propionicica</name>
    <dbReference type="NCBI Taxonomy" id="332175"/>
    <lineage>
        <taxon>Bacteria</taxon>
        <taxon>Pseudomonadati</taxon>
        <taxon>Thermodesulfobacteriota</taxon>
        <taxon>Desulfobacteria</taxon>
        <taxon>Desulfobacterales</taxon>
        <taxon>Desulfosalsimonadaceae</taxon>
        <taxon>Desulfosalsimonas</taxon>
    </lineage>
</organism>
<dbReference type="InterPro" id="IPR011066">
    <property type="entry name" value="MscS_channel_C_sf"/>
</dbReference>
<dbReference type="InterPro" id="IPR008910">
    <property type="entry name" value="MSC_TM_helix"/>
</dbReference>
<dbReference type="SUPFAM" id="SSF82689">
    <property type="entry name" value="Mechanosensitive channel protein MscS (YggB), C-terminal domain"/>
    <property type="match status" value="1"/>
</dbReference>
<dbReference type="InterPro" id="IPR049278">
    <property type="entry name" value="MS_channel_C"/>
</dbReference>
<evidence type="ECO:0000256" key="3">
    <source>
        <dbReference type="ARBA" id="ARBA00022475"/>
    </source>
</evidence>
<evidence type="ECO:0000256" key="1">
    <source>
        <dbReference type="ARBA" id="ARBA00004651"/>
    </source>
</evidence>
<evidence type="ECO:0000256" key="2">
    <source>
        <dbReference type="ARBA" id="ARBA00008017"/>
    </source>
</evidence>
<dbReference type="InterPro" id="IPR023408">
    <property type="entry name" value="MscS_beta-dom_sf"/>
</dbReference>
<evidence type="ECO:0000256" key="4">
    <source>
        <dbReference type="ARBA" id="ARBA00022692"/>
    </source>
</evidence>
<dbReference type="InterPro" id="IPR045275">
    <property type="entry name" value="MscS_archaea/bacteria_type"/>
</dbReference>
<feature type="domain" description="Mechanosensitive ion channel transmembrane helices 2/3" evidence="10">
    <location>
        <begin position="67"/>
        <end position="108"/>
    </location>
</feature>
<feature type="domain" description="Mechanosensitive ion channel MscS" evidence="8">
    <location>
        <begin position="110"/>
        <end position="174"/>
    </location>
</feature>
<dbReference type="Gene3D" id="2.30.30.60">
    <property type="match status" value="1"/>
</dbReference>
<dbReference type="Pfam" id="PF00924">
    <property type="entry name" value="MS_channel_2nd"/>
    <property type="match status" value="1"/>
</dbReference>
<feature type="domain" description="Mechanosensitive ion channel MscS C-terminal" evidence="9">
    <location>
        <begin position="182"/>
        <end position="264"/>
    </location>
</feature>
<dbReference type="AlphaFoldDB" id="A0A7W0HKZ5"/>
<keyword evidence="3" id="KW-1003">Cell membrane</keyword>